<protein>
    <submittedName>
        <fullName evidence="2">Uncharacterized protein</fullName>
    </submittedName>
</protein>
<evidence type="ECO:0000313" key="2">
    <source>
        <dbReference type="EMBL" id="KAH3746888.1"/>
    </source>
</evidence>
<dbReference type="EMBL" id="JAIWYP010000010">
    <property type="protein sequence ID" value="KAH3746888.1"/>
    <property type="molecule type" value="Genomic_DNA"/>
</dbReference>
<proteinExistence type="predicted"/>
<reference evidence="2" key="2">
    <citation type="submission" date="2020-11" db="EMBL/GenBank/DDBJ databases">
        <authorList>
            <person name="McCartney M.A."/>
            <person name="Auch B."/>
            <person name="Kono T."/>
            <person name="Mallez S."/>
            <person name="Becker A."/>
            <person name="Gohl D.M."/>
            <person name="Silverstein K.A.T."/>
            <person name="Koren S."/>
            <person name="Bechman K.B."/>
            <person name="Herman A."/>
            <person name="Abrahante J.E."/>
            <person name="Garbe J."/>
        </authorList>
    </citation>
    <scope>NUCLEOTIDE SEQUENCE</scope>
    <source>
        <strain evidence="2">Duluth1</strain>
        <tissue evidence="2">Whole animal</tissue>
    </source>
</reference>
<dbReference type="AlphaFoldDB" id="A0A9D4I494"/>
<feature type="region of interest" description="Disordered" evidence="1">
    <location>
        <begin position="29"/>
        <end position="97"/>
    </location>
</feature>
<evidence type="ECO:0000313" key="3">
    <source>
        <dbReference type="Proteomes" id="UP000828390"/>
    </source>
</evidence>
<reference evidence="2" key="1">
    <citation type="journal article" date="2019" name="bioRxiv">
        <title>The Genome of the Zebra Mussel, Dreissena polymorpha: A Resource for Invasive Species Research.</title>
        <authorList>
            <person name="McCartney M.A."/>
            <person name="Auch B."/>
            <person name="Kono T."/>
            <person name="Mallez S."/>
            <person name="Zhang Y."/>
            <person name="Obille A."/>
            <person name="Becker A."/>
            <person name="Abrahante J.E."/>
            <person name="Garbe J."/>
            <person name="Badalamenti J.P."/>
            <person name="Herman A."/>
            <person name="Mangelson H."/>
            <person name="Liachko I."/>
            <person name="Sullivan S."/>
            <person name="Sone E.D."/>
            <person name="Koren S."/>
            <person name="Silverstein K.A.T."/>
            <person name="Beckman K.B."/>
            <person name="Gohl D.M."/>
        </authorList>
    </citation>
    <scope>NUCLEOTIDE SEQUENCE</scope>
    <source>
        <strain evidence="2">Duluth1</strain>
        <tissue evidence="2">Whole animal</tissue>
    </source>
</reference>
<organism evidence="2 3">
    <name type="scientific">Dreissena polymorpha</name>
    <name type="common">Zebra mussel</name>
    <name type="synonym">Mytilus polymorpha</name>
    <dbReference type="NCBI Taxonomy" id="45954"/>
    <lineage>
        <taxon>Eukaryota</taxon>
        <taxon>Metazoa</taxon>
        <taxon>Spiralia</taxon>
        <taxon>Lophotrochozoa</taxon>
        <taxon>Mollusca</taxon>
        <taxon>Bivalvia</taxon>
        <taxon>Autobranchia</taxon>
        <taxon>Heteroconchia</taxon>
        <taxon>Euheterodonta</taxon>
        <taxon>Imparidentia</taxon>
        <taxon>Neoheterodontei</taxon>
        <taxon>Myida</taxon>
        <taxon>Dreissenoidea</taxon>
        <taxon>Dreissenidae</taxon>
        <taxon>Dreissena</taxon>
    </lineage>
</organism>
<evidence type="ECO:0000256" key="1">
    <source>
        <dbReference type="SAM" id="MobiDB-lite"/>
    </source>
</evidence>
<dbReference type="Proteomes" id="UP000828390">
    <property type="component" value="Unassembled WGS sequence"/>
</dbReference>
<sequence length="97" mass="10677">MCKSGRPSPLISYFQKLSIVLTGGRSLCLRPSFSQNGQAGQGNDDDDDDDDEDDEDGDDEEEDDGGGDDNDDDDDDDDNSTQMYTNKMLSAEVYNSY</sequence>
<accession>A0A9D4I494</accession>
<keyword evidence="3" id="KW-1185">Reference proteome</keyword>
<name>A0A9D4I494_DREPO</name>
<feature type="compositionally biased region" description="Polar residues" evidence="1">
    <location>
        <begin position="80"/>
        <end position="97"/>
    </location>
</feature>
<gene>
    <name evidence="2" type="ORF">DPMN_181305</name>
</gene>
<comment type="caution">
    <text evidence="2">The sequence shown here is derived from an EMBL/GenBank/DDBJ whole genome shotgun (WGS) entry which is preliminary data.</text>
</comment>
<feature type="compositionally biased region" description="Acidic residues" evidence="1">
    <location>
        <begin position="43"/>
        <end position="79"/>
    </location>
</feature>